<evidence type="ECO:0000256" key="7">
    <source>
        <dbReference type="ARBA" id="ARBA00022982"/>
    </source>
</evidence>
<dbReference type="GO" id="GO:0046872">
    <property type="term" value="F:metal ion binding"/>
    <property type="evidence" value="ECO:0007669"/>
    <property type="project" value="UniProtKB-KW"/>
</dbReference>
<dbReference type="Gene3D" id="1.20.120.1770">
    <property type="match status" value="1"/>
</dbReference>
<comment type="subcellular location">
    <subcellularLocation>
        <location evidence="2">Membrane</location>
        <topology evidence="2">Multi-pass membrane protein</topology>
    </subcellularLocation>
</comment>
<keyword evidence="14" id="KW-1185">Reference proteome</keyword>
<evidence type="ECO:0000256" key="10">
    <source>
        <dbReference type="ARBA" id="ARBA00023136"/>
    </source>
</evidence>
<dbReference type="GO" id="GO:0016020">
    <property type="term" value="C:membrane"/>
    <property type="evidence" value="ECO:0007669"/>
    <property type="project" value="UniProtKB-SubCell"/>
</dbReference>
<evidence type="ECO:0000313" key="13">
    <source>
        <dbReference type="EMBL" id="KAF5401386.1"/>
    </source>
</evidence>
<dbReference type="PANTHER" id="PTHR10106:SF0">
    <property type="entry name" value="LD36721P"/>
    <property type="match status" value="1"/>
</dbReference>
<sequence>MDAYDPIEAERNKSSVTFLTLLIISQVLGVFCVILTGIWLGAYWGGFSWTDVRIFNYHPLFMVLGLVFLYGDAILVYRVFRTYRKLPIKVLHAVLHILAFLFAVLGIKAVFEMHKMANFPDMYSLHSWIGIVVVVLFAIQWLAGLIAFLVPQMPQRNRACYLPVHVSFGGLLYLLIIGTCVSGITQKNIFSKAYSSFLPREMIGNALGVCIVLFGAIVFYLISHPAYRRVEVVSPERRALNE</sequence>
<evidence type="ECO:0000256" key="3">
    <source>
        <dbReference type="ARBA" id="ARBA00022448"/>
    </source>
</evidence>
<keyword evidence="3" id="KW-0813">Transport</keyword>
<protein>
    <submittedName>
        <fullName evidence="13">Cytochrome b ascorbate-dependent protein 3</fullName>
    </submittedName>
</protein>
<dbReference type="Pfam" id="PF03188">
    <property type="entry name" value="Cytochrom_B561"/>
    <property type="match status" value="1"/>
</dbReference>
<dbReference type="InterPro" id="IPR043205">
    <property type="entry name" value="CYB561/CYBRD1-like"/>
</dbReference>
<comment type="caution">
    <text evidence="13">The sequence shown here is derived from an EMBL/GenBank/DDBJ whole genome shotgun (WGS) entry which is preliminary data.</text>
</comment>
<evidence type="ECO:0000256" key="1">
    <source>
        <dbReference type="ARBA" id="ARBA00001970"/>
    </source>
</evidence>
<evidence type="ECO:0000256" key="5">
    <source>
        <dbReference type="ARBA" id="ARBA00022692"/>
    </source>
</evidence>
<reference evidence="13" key="1">
    <citation type="submission" date="2019-05" db="EMBL/GenBank/DDBJ databases">
        <title>Annotation for the trematode Paragonimus heterotremus.</title>
        <authorList>
            <person name="Choi Y.-J."/>
        </authorList>
    </citation>
    <scope>NUCLEOTIDE SEQUENCE</scope>
    <source>
        <strain evidence="13">LC</strain>
    </source>
</reference>
<dbReference type="FunFam" id="1.20.120.1770:FF:000001">
    <property type="entry name" value="Cytochrome b reductase 1"/>
    <property type="match status" value="1"/>
</dbReference>
<dbReference type="PROSITE" id="PS50939">
    <property type="entry name" value="CYTOCHROME_B561"/>
    <property type="match status" value="1"/>
</dbReference>
<dbReference type="SMART" id="SM00665">
    <property type="entry name" value="B561"/>
    <property type="match status" value="1"/>
</dbReference>
<accession>A0A8J4THC9</accession>
<feature type="domain" description="Cytochrome b561" evidence="12">
    <location>
        <begin position="24"/>
        <end position="223"/>
    </location>
</feature>
<evidence type="ECO:0000256" key="8">
    <source>
        <dbReference type="ARBA" id="ARBA00022989"/>
    </source>
</evidence>
<dbReference type="EMBL" id="LUCH01002507">
    <property type="protein sequence ID" value="KAF5401386.1"/>
    <property type="molecule type" value="Genomic_DNA"/>
</dbReference>
<keyword evidence="7" id="KW-0249">Electron transport</keyword>
<feature type="transmembrane region" description="Helical" evidence="11">
    <location>
        <begin position="60"/>
        <end position="80"/>
    </location>
</feature>
<feature type="transmembrane region" description="Helical" evidence="11">
    <location>
        <begin position="16"/>
        <end position="40"/>
    </location>
</feature>
<feature type="transmembrane region" description="Helical" evidence="11">
    <location>
        <begin position="123"/>
        <end position="150"/>
    </location>
</feature>
<gene>
    <name evidence="13" type="ORF">PHET_04737</name>
</gene>
<evidence type="ECO:0000256" key="2">
    <source>
        <dbReference type="ARBA" id="ARBA00004141"/>
    </source>
</evidence>
<dbReference type="AlphaFoldDB" id="A0A8J4THC9"/>
<keyword evidence="10 11" id="KW-0472">Membrane</keyword>
<organism evidence="13 14">
    <name type="scientific">Paragonimus heterotremus</name>
    <dbReference type="NCBI Taxonomy" id="100268"/>
    <lineage>
        <taxon>Eukaryota</taxon>
        <taxon>Metazoa</taxon>
        <taxon>Spiralia</taxon>
        <taxon>Lophotrochozoa</taxon>
        <taxon>Platyhelminthes</taxon>
        <taxon>Trematoda</taxon>
        <taxon>Digenea</taxon>
        <taxon>Plagiorchiida</taxon>
        <taxon>Troglotremata</taxon>
        <taxon>Troglotrematidae</taxon>
        <taxon>Paragonimus</taxon>
    </lineage>
</organism>
<keyword evidence="4" id="KW-0349">Heme</keyword>
<proteinExistence type="predicted"/>
<evidence type="ECO:0000259" key="12">
    <source>
        <dbReference type="PROSITE" id="PS50939"/>
    </source>
</evidence>
<keyword evidence="8 11" id="KW-1133">Transmembrane helix</keyword>
<dbReference type="PANTHER" id="PTHR10106">
    <property type="entry name" value="CYTOCHROME B561-RELATED"/>
    <property type="match status" value="1"/>
</dbReference>
<name>A0A8J4THC9_9TREM</name>
<evidence type="ECO:0000256" key="6">
    <source>
        <dbReference type="ARBA" id="ARBA00022723"/>
    </source>
</evidence>
<evidence type="ECO:0000256" key="4">
    <source>
        <dbReference type="ARBA" id="ARBA00022617"/>
    </source>
</evidence>
<feature type="transmembrane region" description="Helical" evidence="11">
    <location>
        <begin position="204"/>
        <end position="222"/>
    </location>
</feature>
<keyword evidence="5 11" id="KW-0812">Transmembrane</keyword>
<evidence type="ECO:0000256" key="9">
    <source>
        <dbReference type="ARBA" id="ARBA00023004"/>
    </source>
</evidence>
<dbReference type="Proteomes" id="UP000748531">
    <property type="component" value="Unassembled WGS sequence"/>
</dbReference>
<dbReference type="OrthoDB" id="907479at2759"/>
<dbReference type="GO" id="GO:0016491">
    <property type="term" value="F:oxidoreductase activity"/>
    <property type="evidence" value="ECO:0007669"/>
    <property type="project" value="InterPro"/>
</dbReference>
<feature type="transmembrane region" description="Helical" evidence="11">
    <location>
        <begin position="162"/>
        <end position="184"/>
    </location>
</feature>
<evidence type="ECO:0000313" key="14">
    <source>
        <dbReference type="Proteomes" id="UP000748531"/>
    </source>
</evidence>
<comment type="cofactor">
    <cofactor evidence="1">
        <name>heme b</name>
        <dbReference type="ChEBI" id="CHEBI:60344"/>
    </cofactor>
</comment>
<keyword evidence="9" id="KW-0408">Iron</keyword>
<keyword evidence="6" id="KW-0479">Metal-binding</keyword>
<evidence type="ECO:0000256" key="11">
    <source>
        <dbReference type="SAM" id="Phobius"/>
    </source>
</evidence>
<feature type="transmembrane region" description="Helical" evidence="11">
    <location>
        <begin position="92"/>
        <end position="111"/>
    </location>
</feature>
<dbReference type="InterPro" id="IPR006593">
    <property type="entry name" value="Cyt_b561/ferric_Rdtase_TM"/>
</dbReference>